<protein>
    <submittedName>
        <fullName evidence="5">Very-long-chain 3-oxoacyl-CoA reductase 1-like</fullName>
    </submittedName>
</protein>
<name>A0A6P6YCZ3_DERPT</name>
<keyword evidence="3" id="KW-0472">Membrane</keyword>
<dbReference type="Gene3D" id="3.40.50.720">
    <property type="entry name" value="NAD(P)-binding Rossmann-like Domain"/>
    <property type="match status" value="1"/>
</dbReference>
<evidence type="ECO:0000256" key="2">
    <source>
        <dbReference type="ARBA" id="ARBA00023002"/>
    </source>
</evidence>
<dbReference type="InParanoid" id="A0A6P6YCZ3"/>
<keyword evidence="2" id="KW-0560">Oxidoreductase</keyword>
<proteinExistence type="inferred from homology"/>
<evidence type="ECO:0000256" key="3">
    <source>
        <dbReference type="SAM" id="Phobius"/>
    </source>
</evidence>
<dbReference type="KEGG" id="dpte:113796669"/>
<dbReference type="InterPro" id="IPR051019">
    <property type="entry name" value="VLCFA-Steroid_DH"/>
</dbReference>
<keyword evidence="3" id="KW-0812">Transmembrane</keyword>
<dbReference type="OrthoDB" id="5545019at2759"/>
<gene>
    <name evidence="5" type="primary">LOC113796669</name>
</gene>
<comment type="similarity">
    <text evidence="1">Belongs to the short-chain dehydrogenases/reductases (SDR) family.</text>
</comment>
<dbReference type="AlphaFoldDB" id="A0A6P6YCZ3"/>
<dbReference type="InterPro" id="IPR036291">
    <property type="entry name" value="NAD(P)-bd_dom_sf"/>
</dbReference>
<organism evidence="4 5">
    <name type="scientific">Dermatophagoides pteronyssinus</name>
    <name type="common">European house dust mite</name>
    <dbReference type="NCBI Taxonomy" id="6956"/>
    <lineage>
        <taxon>Eukaryota</taxon>
        <taxon>Metazoa</taxon>
        <taxon>Ecdysozoa</taxon>
        <taxon>Arthropoda</taxon>
        <taxon>Chelicerata</taxon>
        <taxon>Arachnida</taxon>
        <taxon>Acari</taxon>
        <taxon>Acariformes</taxon>
        <taxon>Sarcoptiformes</taxon>
        <taxon>Astigmata</taxon>
        <taxon>Psoroptidia</taxon>
        <taxon>Analgoidea</taxon>
        <taxon>Pyroglyphidae</taxon>
        <taxon>Dermatophagoidinae</taxon>
        <taxon>Dermatophagoides</taxon>
    </lineage>
</organism>
<dbReference type="Proteomes" id="UP000515146">
    <property type="component" value="Unplaced"/>
</dbReference>
<evidence type="ECO:0000313" key="5">
    <source>
        <dbReference type="RefSeq" id="XP_027202776.1"/>
    </source>
</evidence>
<dbReference type="PANTHER" id="PTHR43899">
    <property type="entry name" value="RH59310P"/>
    <property type="match status" value="1"/>
</dbReference>
<dbReference type="GO" id="GO:0016491">
    <property type="term" value="F:oxidoreductase activity"/>
    <property type="evidence" value="ECO:0007669"/>
    <property type="project" value="UniProtKB-KW"/>
</dbReference>
<evidence type="ECO:0000256" key="1">
    <source>
        <dbReference type="ARBA" id="ARBA00006484"/>
    </source>
</evidence>
<keyword evidence="4" id="KW-1185">Reference proteome</keyword>
<dbReference type="InterPro" id="IPR002347">
    <property type="entry name" value="SDR_fam"/>
</dbReference>
<reference evidence="5" key="1">
    <citation type="submission" date="2025-08" db="UniProtKB">
        <authorList>
            <consortium name="RefSeq"/>
        </authorList>
    </citation>
    <scope>IDENTIFICATION</scope>
    <source>
        <strain evidence="5">Airmid</strain>
    </source>
</reference>
<dbReference type="RefSeq" id="XP_027202776.1">
    <property type="nucleotide sequence ID" value="XM_027346975.1"/>
</dbReference>
<dbReference type="PANTHER" id="PTHR43899:SF13">
    <property type="entry name" value="RH59310P"/>
    <property type="match status" value="1"/>
</dbReference>
<accession>A0A6P6YCZ3</accession>
<feature type="transmembrane region" description="Helical" evidence="3">
    <location>
        <begin position="6"/>
        <end position="27"/>
    </location>
</feature>
<dbReference type="Pfam" id="PF00106">
    <property type="entry name" value="adh_short"/>
    <property type="match status" value="1"/>
</dbReference>
<sequence>MNWDIVIIIAVFGLACRFINIILLYSLKALLLLRKAKKIPKDNDRIVITGSTDGIGLAFAKYFAKAKENIQLILISRNEIKLSNTKTEIIKLNNNIKVDTIVCDFSAVTTKMSKIKKPSLLVPSTEKYVKSAISCIRYLVSNPLTAKL</sequence>
<dbReference type="SUPFAM" id="SSF51735">
    <property type="entry name" value="NAD(P)-binding Rossmann-fold domains"/>
    <property type="match status" value="1"/>
</dbReference>
<evidence type="ECO:0000313" key="4">
    <source>
        <dbReference type="Proteomes" id="UP000515146"/>
    </source>
</evidence>
<keyword evidence="3" id="KW-1133">Transmembrane helix</keyword>